<accession>A0A1G2HFE6</accession>
<name>A0A1G2HFE6_9BACT</name>
<dbReference type="InterPro" id="IPR005883">
    <property type="entry name" value="PilM"/>
</dbReference>
<evidence type="ECO:0008006" key="3">
    <source>
        <dbReference type="Google" id="ProtNLM"/>
    </source>
</evidence>
<dbReference type="SUPFAM" id="SSF53067">
    <property type="entry name" value="Actin-like ATPase domain"/>
    <property type="match status" value="2"/>
</dbReference>
<organism evidence="1 2">
    <name type="scientific">Candidatus Spechtbacteria bacterium RIFCSPLOWO2_01_FULL_43_12</name>
    <dbReference type="NCBI Taxonomy" id="1802162"/>
    <lineage>
        <taxon>Bacteria</taxon>
        <taxon>Candidatus Spechtiibacteriota</taxon>
    </lineage>
</organism>
<dbReference type="Gene3D" id="3.30.1490.300">
    <property type="match status" value="1"/>
</dbReference>
<comment type="caution">
    <text evidence="1">The sequence shown here is derived from an EMBL/GenBank/DDBJ whole genome shotgun (WGS) entry which is preliminary data.</text>
</comment>
<protein>
    <recommendedName>
        <fullName evidence="3">SHS2 domain-containing protein</fullName>
    </recommendedName>
</protein>
<proteinExistence type="predicted"/>
<dbReference type="NCBIfam" id="TIGR01175">
    <property type="entry name" value="pilM"/>
    <property type="match status" value="1"/>
</dbReference>
<dbReference type="Pfam" id="PF11104">
    <property type="entry name" value="PilM_2"/>
    <property type="match status" value="1"/>
</dbReference>
<dbReference type="InterPro" id="IPR043129">
    <property type="entry name" value="ATPase_NBD"/>
</dbReference>
<dbReference type="PANTHER" id="PTHR32432">
    <property type="entry name" value="CELL DIVISION PROTEIN FTSA-RELATED"/>
    <property type="match status" value="1"/>
</dbReference>
<dbReference type="EMBL" id="MHOH01000004">
    <property type="protein sequence ID" value="OGZ61195.1"/>
    <property type="molecule type" value="Genomic_DNA"/>
</dbReference>
<reference evidence="1 2" key="1">
    <citation type="journal article" date="2016" name="Nat. Commun.">
        <title>Thousands of microbial genomes shed light on interconnected biogeochemical processes in an aquifer system.</title>
        <authorList>
            <person name="Anantharaman K."/>
            <person name="Brown C.T."/>
            <person name="Hug L.A."/>
            <person name="Sharon I."/>
            <person name="Castelle C.J."/>
            <person name="Probst A.J."/>
            <person name="Thomas B.C."/>
            <person name="Singh A."/>
            <person name="Wilkins M.J."/>
            <person name="Karaoz U."/>
            <person name="Brodie E.L."/>
            <person name="Williams K.H."/>
            <person name="Hubbard S.S."/>
            <person name="Banfield J.F."/>
        </authorList>
    </citation>
    <scope>NUCLEOTIDE SEQUENCE [LARGE SCALE GENOMIC DNA]</scope>
</reference>
<dbReference type="PIRSF" id="PIRSF019169">
    <property type="entry name" value="PilM"/>
    <property type="match status" value="1"/>
</dbReference>
<evidence type="ECO:0000313" key="2">
    <source>
        <dbReference type="Proteomes" id="UP000178835"/>
    </source>
</evidence>
<gene>
    <name evidence="1" type="ORF">A2919_00365</name>
</gene>
<evidence type="ECO:0000313" key="1">
    <source>
        <dbReference type="EMBL" id="OGZ61195.1"/>
    </source>
</evidence>
<sequence length="373" mass="40879">MGFFNITKQYLAILPTAFGLDISDTSVKFLQLTPEDGYFDLLVWGQKDIPKGIVEKGVIKKPADLSSILKKHLVEDKPKGLSSYAVFSLPDEEIFLKQIRLPQMPEEEMESSVYIEAEGSIPIGINDAYLDYNVLDSNKNEKDPQTDILIAAARRSTVDVYVDVLMEAGITPVALEPEVVAISRSAIAGEKVANPILIVEVGANRTRLIAFVKNAVIFTGAVNFSAQELNASMAKNLSMKESEIVALKDKSEKFKDKKFADIYEASLKKELKPLVDAIEDYSSFYKTQVDGGNVSARPFEKVLVSGGGSRAPGVEKQLSLILQVPVEQANPWVNVLPPEIKETPELNLEESVRFTTAIGLAIRGASNGLKEIS</sequence>
<dbReference type="PANTHER" id="PTHR32432:SF3">
    <property type="entry name" value="ETHANOLAMINE UTILIZATION PROTEIN EUTJ"/>
    <property type="match status" value="1"/>
</dbReference>
<dbReference type="AlphaFoldDB" id="A0A1G2HFE6"/>
<dbReference type="Proteomes" id="UP000178835">
    <property type="component" value="Unassembled WGS sequence"/>
</dbReference>
<dbReference type="CDD" id="cd24049">
    <property type="entry name" value="ASKHA_NBD_PilM"/>
    <property type="match status" value="1"/>
</dbReference>
<dbReference type="InterPro" id="IPR050696">
    <property type="entry name" value="FtsA/MreB"/>
</dbReference>
<dbReference type="Gene3D" id="3.30.420.40">
    <property type="match status" value="2"/>
</dbReference>